<protein>
    <submittedName>
        <fullName evidence="2">MarR family transcriptional regulator</fullName>
    </submittedName>
</protein>
<organism evidence="2 4">
    <name type="scientific">Oenococcus oeni</name>
    <name type="common">Leuconostoc oenos</name>
    <dbReference type="NCBI Taxonomy" id="1247"/>
    <lineage>
        <taxon>Bacteria</taxon>
        <taxon>Bacillati</taxon>
        <taxon>Bacillota</taxon>
        <taxon>Bacilli</taxon>
        <taxon>Lactobacillales</taxon>
        <taxon>Lactobacillaceae</taxon>
        <taxon>Oenococcus</taxon>
    </lineage>
</organism>
<dbReference type="AlphaFoldDB" id="A0A483CWB4"/>
<sequence length="134" mass="15029">MKTALESLRNASALYNEKLVKLMKSFGITIAEHRLLLLIESGLDTQEKISLATKLDTSTLSRQLKSAVRKELLDKVATGRDKRQLIYSVTEKGQSDLKGIAAELARIDANVFSDWNQNDRALLDQLLDKLEKSI</sequence>
<proteinExistence type="predicted"/>
<dbReference type="Gene3D" id="1.10.10.10">
    <property type="entry name" value="Winged helix-like DNA-binding domain superfamily/Winged helix DNA-binding domain"/>
    <property type="match status" value="1"/>
</dbReference>
<dbReference type="PANTHER" id="PTHR33164:SF43">
    <property type="entry name" value="HTH-TYPE TRANSCRIPTIONAL REPRESSOR YETL"/>
    <property type="match status" value="1"/>
</dbReference>
<reference evidence="2 4" key="1">
    <citation type="journal article" date="2016" name="BMC Genomics">
        <title>Consensus pan-genome assembly of the specialised wine bacterium Oenococcus oeni.</title>
        <authorList>
            <person name="Sternes P.R."/>
            <person name="Borneman A.R."/>
        </authorList>
    </citation>
    <scope>NUCLEOTIDE SEQUENCE [LARGE SCALE GENOMIC DNA]</scope>
    <source>
        <strain evidence="2 4">AWRIB661</strain>
    </source>
</reference>
<dbReference type="GO" id="GO:0006950">
    <property type="term" value="P:response to stress"/>
    <property type="evidence" value="ECO:0007669"/>
    <property type="project" value="TreeGrafter"/>
</dbReference>
<dbReference type="InterPro" id="IPR039422">
    <property type="entry name" value="MarR/SlyA-like"/>
</dbReference>
<dbReference type="PROSITE" id="PS50995">
    <property type="entry name" value="HTH_MARR_2"/>
    <property type="match status" value="1"/>
</dbReference>
<accession>A0A483CWB4</accession>
<name>A0A483CWB4_OENOE</name>
<dbReference type="InterPro" id="IPR036388">
    <property type="entry name" value="WH-like_DNA-bd_sf"/>
</dbReference>
<dbReference type="EMBL" id="LR031358">
    <property type="protein sequence ID" value="VDB98298.1"/>
    <property type="molecule type" value="Genomic_DNA"/>
</dbReference>
<dbReference type="Proteomes" id="UP000294726">
    <property type="component" value="Chromosome"/>
</dbReference>
<evidence type="ECO:0000313" key="4">
    <source>
        <dbReference type="Proteomes" id="UP000181728"/>
    </source>
</evidence>
<dbReference type="PANTHER" id="PTHR33164">
    <property type="entry name" value="TRANSCRIPTIONAL REGULATOR, MARR FAMILY"/>
    <property type="match status" value="1"/>
</dbReference>
<evidence type="ECO:0000313" key="2">
    <source>
        <dbReference type="EMBL" id="OIM21178.1"/>
    </source>
</evidence>
<dbReference type="Pfam" id="PF12802">
    <property type="entry name" value="MarR_2"/>
    <property type="match status" value="1"/>
</dbReference>
<feature type="domain" description="HTH marR-type" evidence="1">
    <location>
        <begin position="1"/>
        <end position="132"/>
    </location>
</feature>
<dbReference type="RefSeq" id="WP_032818123.1">
    <property type="nucleotide sequence ID" value="NZ_LR031358.1"/>
</dbReference>
<dbReference type="InterPro" id="IPR036390">
    <property type="entry name" value="WH_DNA-bd_sf"/>
</dbReference>
<dbReference type="SMART" id="SM00347">
    <property type="entry name" value="HTH_MARR"/>
    <property type="match status" value="1"/>
</dbReference>
<dbReference type="GO" id="GO:0003700">
    <property type="term" value="F:DNA-binding transcription factor activity"/>
    <property type="evidence" value="ECO:0007669"/>
    <property type="project" value="InterPro"/>
</dbReference>
<evidence type="ECO:0000313" key="5">
    <source>
        <dbReference type="Proteomes" id="UP000294726"/>
    </source>
</evidence>
<evidence type="ECO:0000259" key="1">
    <source>
        <dbReference type="PROSITE" id="PS50995"/>
    </source>
</evidence>
<dbReference type="InterPro" id="IPR000835">
    <property type="entry name" value="HTH_MarR-typ"/>
</dbReference>
<dbReference type="Proteomes" id="UP000181728">
    <property type="component" value="Unassembled WGS sequence"/>
</dbReference>
<dbReference type="SUPFAM" id="SSF46785">
    <property type="entry name" value="Winged helix' DNA-binding domain"/>
    <property type="match status" value="1"/>
</dbReference>
<dbReference type="EMBL" id="MLOK01000039">
    <property type="protein sequence ID" value="OIM21178.1"/>
    <property type="molecule type" value="Genomic_DNA"/>
</dbReference>
<evidence type="ECO:0000313" key="3">
    <source>
        <dbReference type="EMBL" id="VDB98298.1"/>
    </source>
</evidence>
<reference evidence="3 5" key="2">
    <citation type="submission" date="2018-08" db="EMBL/GenBank/DDBJ databases">
        <authorList>
            <person name="Lorentzen P. G. S. M."/>
        </authorList>
    </citation>
    <scope>NUCLEOTIDE SEQUENCE [LARGE SCALE GENOMIC DNA]</scope>
    <source>
        <strain evidence="3 5">CRBO_1381</strain>
    </source>
</reference>
<gene>
    <name evidence="2" type="ORF">ATX59_05215</name>
    <name evidence="3" type="ORF">OENI_1063</name>
</gene>